<organism evidence="2 3">
    <name type="scientific">Acer saccharum</name>
    <name type="common">Sugar maple</name>
    <dbReference type="NCBI Taxonomy" id="4024"/>
    <lineage>
        <taxon>Eukaryota</taxon>
        <taxon>Viridiplantae</taxon>
        <taxon>Streptophyta</taxon>
        <taxon>Embryophyta</taxon>
        <taxon>Tracheophyta</taxon>
        <taxon>Spermatophyta</taxon>
        <taxon>Magnoliopsida</taxon>
        <taxon>eudicotyledons</taxon>
        <taxon>Gunneridae</taxon>
        <taxon>Pentapetalae</taxon>
        <taxon>rosids</taxon>
        <taxon>malvids</taxon>
        <taxon>Sapindales</taxon>
        <taxon>Sapindaceae</taxon>
        <taxon>Hippocastanoideae</taxon>
        <taxon>Acereae</taxon>
        <taxon>Acer</taxon>
    </lineage>
</organism>
<feature type="signal peptide" evidence="1">
    <location>
        <begin position="1"/>
        <end position="23"/>
    </location>
</feature>
<sequence>MNSKKPIFDFVFILLRSLDLCFGVVGSHENVIFELVWLRNGCHLVGLDPGIHLQRNGSAGVSSCSDSAHPLSIGVLFGFLEPDLFYLD</sequence>
<comment type="caution">
    <text evidence="2">The sequence shown here is derived from an EMBL/GenBank/DDBJ whole genome shotgun (WGS) entry which is preliminary data.</text>
</comment>
<name>A0AA39TDK4_ACESA</name>
<protein>
    <recommendedName>
        <fullName evidence="4">Secreted protein</fullName>
    </recommendedName>
</protein>
<dbReference type="AlphaFoldDB" id="A0AA39TDK4"/>
<evidence type="ECO:0000313" key="2">
    <source>
        <dbReference type="EMBL" id="KAK0608062.1"/>
    </source>
</evidence>
<keyword evidence="1" id="KW-0732">Signal</keyword>
<reference evidence="2" key="2">
    <citation type="submission" date="2023-06" db="EMBL/GenBank/DDBJ databases">
        <authorList>
            <person name="Swenson N.G."/>
            <person name="Wegrzyn J.L."/>
            <person name="Mcevoy S.L."/>
        </authorList>
    </citation>
    <scope>NUCLEOTIDE SEQUENCE</scope>
    <source>
        <strain evidence="2">NS2018</strain>
        <tissue evidence="2">Leaf</tissue>
    </source>
</reference>
<dbReference type="Proteomes" id="UP001168877">
    <property type="component" value="Unassembled WGS sequence"/>
</dbReference>
<keyword evidence="3" id="KW-1185">Reference proteome</keyword>
<reference evidence="2" key="1">
    <citation type="journal article" date="2022" name="Plant J.">
        <title>Strategies of tolerance reflected in two North American maple genomes.</title>
        <authorList>
            <person name="McEvoy S.L."/>
            <person name="Sezen U.U."/>
            <person name="Trouern-Trend A."/>
            <person name="McMahon S.M."/>
            <person name="Schaberg P.G."/>
            <person name="Yang J."/>
            <person name="Wegrzyn J.L."/>
            <person name="Swenson N.G."/>
        </authorList>
    </citation>
    <scope>NUCLEOTIDE SEQUENCE</scope>
    <source>
        <strain evidence="2">NS2018</strain>
    </source>
</reference>
<gene>
    <name evidence="2" type="ORF">LWI29_024988</name>
</gene>
<dbReference type="EMBL" id="JAUESC010000001">
    <property type="protein sequence ID" value="KAK0608062.1"/>
    <property type="molecule type" value="Genomic_DNA"/>
</dbReference>
<evidence type="ECO:0008006" key="4">
    <source>
        <dbReference type="Google" id="ProtNLM"/>
    </source>
</evidence>
<evidence type="ECO:0000313" key="3">
    <source>
        <dbReference type="Proteomes" id="UP001168877"/>
    </source>
</evidence>
<evidence type="ECO:0000256" key="1">
    <source>
        <dbReference type="SAM" id="SignalP"/>
    </source>
</evidence>
<feature type="chain" id="PRO_5041339260" description="Secreted protein" evidence="1">
    <location>
        <begin position="24"/>
        <end position="88"/>
    </location>
</feature>
<accession>A0AA39TDK4</accession>
<proteinExistence type="predicted"/>